<evidence type="ECO:0000313" key="4">
    <source>
        <dbReference type="Proteomes" id="UP000030655"/>
    </source>
</evidence>
<reference evidence="3 4" key="2">
    <citation type="submission" date="2014-03" db="EMBL/GenBank/DDBJ databases">
        <title>The Genome Sequence of Anncaliia algerae insect isolate PRA339.</title>
        <authorList>
            <consortium name="The Broad Institute Genome Sequencing Platform"/>
            <consortium name="The Broad Institute Genome Sequencing Center for Infectious Disease"/>
            <person name="Cuomo C."/>
            <person name="Becnel J."/>
            <person name="Sanscrainte N."/>
            <person name="Walker B."/>
            <person name="Young S.K."/>
            <person name="Zeng Q."/>
            <person name="Gargeya S."/>
            <person name="Fitzgerald M."/>
            <person name="Haas B."/>
            <person name="Abouelleil A."/>
            <person name="Alvarado L."/>
            <person name="Arachchi H.M."/>
            <person name="Berlin A.M."/>
            <person name="Chapman S.B."/>
            <person name="Dewar J."/>
            <person name="Goldberg J."/>
            <person name="Griggs A."/>
            <person name="Gujja S."/>
            <person name="Hansen M."/>
            <person name="Howarth C."/>
            <person name="Imamovic A."/>
            <person name="Larimer J."/>
            <person name="McCowan C."/>
            <person name="Murphy C."/>
            <person name="Neiman D."/>
            <person name="Pearson M."/>
            <person name="Priest M."/>
            <person name="Roberts A."/>
            <person name="Saif S."/>
            <person name="Shea T."/>
            <person name="Sisk P."/>
            <person name="Sykes S."/>
            <person name="Wortman J."/>
            <person name="Nusbaum C."/>
            <person name="Birren B."/>
        </authorList>
    </citation>
    <scope>NUCLEOTIDE SEQUENCE [LARGE SCALE GENOMIC DNA]</scope>
    <source>
        <strain evidence="3 4">PRA339</strain>
    </source>
</reference>
<dbReference type="STRING" id="1288291.A0A059EVU8"/>
<dbReference type="SUPFAM" id="SSF50978">
    <property type="entry name" value="WD40 repeat-like"/>
    <property type="match status" value="1"/>
</dbReference>
<sequence>VGHVAPSEVVSFHPSIFKREHNNIEPKEYTRLTRANRNKKPFSVGKSSTEQNFDEDFNIDWPKNKEISANPYYYVLAVSSQDRSISMWTSLRNIPFLLLKGVSDSPVLDMKWVKNDLYFCTYSGKVVQLSFTEFDNPISINKKTSCKSDCVTNRKIVSEIISEKDFDNYCIENDESMTSADKQEVVSKNASVNNVLEKKFKIIPNIPILSNDNKNINEISYDNSKNILLFKNKEYLIQGVTLIQSNKNYLITINHMKLINLPIQHGKIRPAPIFSLDFYEYITTGGGDGVMTIWSPIPQDYTAHIAPVLCVRYSPSGEYLVTAHDDGFMVVYKKLTQEEKDNLNLKIHKKEEVINLNTVVKYKSVEENSFIKEEGKLEVNDNFEENFQNQSDEFEKLTDEFNNNAPSKPLENKETHEKESSNKSQGVNINKIEQIKEVEREPGEILYDECKNLEKKEFIEELNQSKHLINKSSRKSENISEEINDINFDKTNKFYEKLINPETETKKESINDYKFFKKIKIHKSDITSLAFHANKLISVSHLGLLAFNELDSFKLIKLIKVDLYIT</sequence>
<evidence type="ECO:0000313" key="3">
    <source>
        <dbReference type="EMBL" id="KCZ78992.1"/>
    </source>
</evidence>
<evidence type="ECO:0000256" key="2">
    <source>
        <dbReference type="SAM" id="MobiDB-lite"/>
    </source>
</evidence>
<dbReference type="GO" id="GO:0006351">
    <property type="term" value="P:DNA-templated transcription"/>
    <property type="evidence" value="ECO:0007669"/>
    <property type="project" value="InterPro"/>
</dbReference>
<feature type="non-terminal residue" evidence="3">
    <location>
        <position position="1"/>
    </location>
</feature>
<dbReference type="GO" id="GO:0006338">
    <property type="term" value="P:chromatin remodeling"/>
    <property type="evidence" value="ECO:0007669"/>
    <property type="project" value="TreeGrafter"/>
</dbReference>
<organism evidence="3 4">
    <name type="scientific">Anncaliia algerae PRA339</name>
    <dbReference type="NCBI Taxonomy" id="1288291"/>
    <lineage>
        <taxon>Eukaryota</taxon>
        <taxon>Fungi</taxon>
        <taxon>Fungi incertae sedis</taxon>
        <taxon>Microsporidia</taxon>
        <taxon>Tubulinosematoidea</taxon>
        <taxon>Tubulinosematidae</taxon>
        <taxon>Anncaliia</taxon>
    </lineage>
</organism>
<dbReference type="PANTHER" id="PTHR13831">
    <property type="entry name" value="MEMBER OF THE HIR1 FAMILY OF WD-REPEAT PROTEINS"/>
    <property type="match status" value="1"/>
</dbReference>
<dbReference type="HOGENOM" id="CLU_481991_0_0_1"/>
<dbReference type="OrthoDB" id="2192933at2759"/>
<dbReference type="InterPro" id="IPR036322">
    <property type="entry name" value="WD40_repeat_dom_sf"/>
</dbReference>
<dbReference type="GO" id="GO:0005634">
    <property type="term" value="C:nucleus"/>
    <property type="evidence" value="ECO:0007669"/>
    <property type="project" value="InterPro"/>
</dbReference>
<dbReference type="SMART" id="SM00320">
    <property type="entry name" value="WD40"/>
    <property type="match status" value="4"/>
</dbReference>
<feature type="compositionally biased region" description="Basic and acidic residues" evidence="2">
    <location>
        <begin position="410"/>
        <end position="421"/>
    </location>
</feature>
<dbReference type="GO" id="GO:0000417">
    <property type="term" value="C:HIR complex"/>
    <property type="evidence" value="ECO:0007669"/>
    <property type="project" value="TreeGrafter"/>
</dbReference>
<proteinExistence type="predicted"/>
<dbReference type="AlphaFoldDB" id="A0A059EVU8"/>
<dbReference type="Proteomes" id="UP000030655">
    <property type="component" value="Unassembled WGS sequence"/>
</dbReference>
<evidence type="ECO:0000256" key="1">
    <source>
        <dbReference type="PROSITE-ProRule" id="PRU00221"/>
    </source>
</evidence>
<keyword evidence="4" id="KW-1185">Reference proteome</keyword>
<feature type="region of interest" description="Disordered" evidence="2">
    <location>
        <begin position="400"/>
        <end position="428"/>
    </location>
</feature>
<protein>
    <submittedName>
        <fullName evidence="3">Uncharacterized protein</fullName>
    </submittedName>
</protein>
<dbReference type="InterPro" id="IPR031120">
    <property type="entry name" value="HIR1-like"/>
</dbReference>
<dbReference type="EMBL" id="KK365490">
    <property type="protein sequence ID" value="KCZ78992.1"/>
    <property type="molecule type" value="Genomic_DNA"/>
</dbReference>
<feature type="repeat" description="WD" evidence="1">
    <location>
        <begin position="301"/>
        <end position="333"/>
    </location>
</feature>
<dbReference type="Gene3D" id="2.130.10.10">
    <property type="entry name" value="YVTN repeat-like/Quinoprotein amine dehydrogenase"/>
    <property type="match status" value="1"/>
</dbReference>
<keyword evidence="1" id="KW-0853">WD repeat</keyword>
<feature type="non-terminal residue" evidence="3">
    <location>
        <position position="566"/>
    </location>
</feature>
<gene>
    <name evidence="3" type="ORF">H312_03625</name>
</gene>
<dbReference type="Pfam" id="PF00400">
    <property type="entry name" value="WD40"/>
    <property type="match status" value="1"/>
</dbReference>
<dbReference type="InterPro" id="IPR001680">
    <property type="entry name" value="WD40_rpt"/>
</dbReference>
<dbReference type="PANTHER" id="PTHR13831:SF0">
    <property type="entry name" value="PROTEIN HIRA"/>
    <property type="match status" value="1"/>
</dbReference>
<dbReference type="InterPro" id="IPR015943">
    <property type="entry name" value="WD40/YVTN_repeat-like_dom_sf"/>
</dbReference>
<dbReference type="VEuPathDB" id="MicrosporidiaDB:H312_03625"/>
<dbReference type="GO" id="GO:0031491">
    <property type="term" value="F:nucleosome binding"/>
    <property type="evidence" value="ECO:0007669"/>
    <property type="project" value="TreeGrafter"/>
</dbReference>
<reference evidence="4" key="1">
    <citation type="submission" date="2013-02" db="EMBL/GenBank/DDBJ databases">
        <authorList>
            <consortium name="The Broad Institute Genome Sequencing Platform"/>
            <person name="Cuomo C."/>
            <person name="Becnel J."/>
            <person name="Sanscrainte N."/>
            <person name="Walker B."/>
            <person name="Young S.K."/>
            <person name="Zeng Q."/>
            <person name="Gargeya S."/>
            <person name="Fitzgerald M."/>
            <person name="Haas B."/>
            <person name="Abouelleil A."/>
            <person name="Alvarado L."/>
            <person name="Arachchi H.M."/>
            <person name="Berlin A.M."/>
            <person name="Chapman S.B."/>
            <person name="Dewar J."/>
            <person name="Goldberg J."/>
            <person name="Griggs A."/>
            <person name="Gujja S."/>
            <person name="Hansen M."/>
            <person name="Howarth C."/>
            <person name="Imamovic A."/>
            <person name="Larimer J."/>
            <person name="McCowan C."/>
            <person name="Murphy C."/>
            <person name="Neiman D."/>
            <person name="Pearson M."/>
            <person name="Priest M."/>
            <person name="Roberts A."/>
            <person name="Saif S."/>
            <person name="Shea T."/>
            <person name="Sisk P."/>
            <person name="Sykes S."/>
            <person name="Wortman J."/>
            <person name="Nusbaum C."/>
            <person name="Birren B."/>
        </authorList>
    </citation>
    <scope>NUCLEOTIDE SEQUENCE [LARGE SCALE GENOMIC DNA]</scope>
    <source>
        <strain evidence="4">PRA339</strain>
    </source>
</reference>
<accession>A0A059EVU8</accession>
<dbReference type="GO" id="GO:0000785">
    <property type="term" value="C:chromatin"/>
    <property type="evidence" value="ECO:0007669"/>
    <property type="project" value="TreeGrafter"/>
</dbReference>
<dbReference type="PROSITE" id="PS50082">
    <property type="entry name" value="WD_REPEATS_2"/>
    <property type="match status" value="1"/>
</dbReference>
<name>A0A059EVU8_9MICR</name>